<dbReference type="PROSITE" id="PS00197">
    <property type="entry name" value="2FE2S_FER_1"/>
    <property type="match status" value="1"/>
</dbReference>
<feature type="domain" description="2Fe-2S ferredoxin-type" evidence="10">
    <location>
        <begin position="313"/>
        <end position="402"/>
    </location>
</feature>
<sequence>MAAVPPAVPPLAPSAEASETSVASVTPTATPATPAAAPTVRPARRPTFHALRIAAVERLCDDAVAVTFAVPDGLTEAFAFRPGQTLTLRRVVDGVDERRSYSICAPVGGPLRIAVREVPGGLFSRWLVSDARPGEEVEVLTPSGLFTPDLGEPADHVLLAAGSGVTPMLSIAASVLAADRTSTVTLLYGNRRSDTVMFADELADLKDRYLGRFQLVHVLSRETRDAELLSGRLDPERVEALLSALVDVAAVGHWWLCGPFGMVAGAKELLAGLGVPAERVHQELFHAEDEPIAERADDAPGGAADGAEGAERSEVTVVLDGRGSTLTLPRDRSILDGAQRSRPDLPFACKGGVCGTCRALVTEGEVTMRRNFALEEKELAAGYVLTCQARPVTDRVTVDYDR</sequence>
<organism evidence="12 13">
    <name type="scientific">Kitasatospora misakiensis</name>
    <dbReference type="NCBI Taxonomy" id="67330"/>
    <lineage>
        <taxon>Bacteria</taxon>
        <taxon>Bacillati</taxon>
        <taxon>Actinomycetota</taxon>
        <taxon>Actinomycetes</taxon>
        <taxon>Kitasatosporales</taxon>
        <taxon>Streptomycetaceae</taxon>
        <taxon>Kitasatospora</taxon>
    </lineage>
</organism>
<dbReference type="RefSeq" id="WP_380223734.1">
    <property type="nucleotide sequence ID" value="NZ_JBHSOF010000003.1"/>
</dbReference>
<dbReference type="InterPro" id="IPR036010">
    <property type="entry name" value="2Fe-2S_ferredoxin-like_sf"/>
</dbReference>
<dbReference type="Pfam" id="PF00970">
    <property type="entry name" value="FAD_binding_6"/>
    <property type="match status" value="1"/>
</dbReference>
<evidence type="ECO:0000256" key="3">
    <source>
        <dbReference type="ARBA" id="ARBA00022714"/>
    </source>
</evidence>
<evidence type="ECO:0000256" key="2">
    <source>
        <dbReference type="ARBA" id="ARBA00022630"/>
    </source>
</evidence>
<dbReference type="InterPro" id="IPR006058">
    <property type="entry name" value="2Fe2S_fd_BS"/>
</dbReference>
<name>A0ABW0WYX0_9ACTN</name>
<dbReference type="InterPro" id="IPR017938">
    <property type="entry name" value="Riboflavin_synthase-like_b-brl"/>
</dbReference>
<keyword evidence="8" id="KW-0411">Iron-sulfur</keyword>
<dbReference type="CDD" id="cd06214">
    <property type="entry name" value="PA_degradation_oxidoreductase_like"/>
    <property type="match status" value="1"/>
</dbReference>
<evidence type="ECO:0000256" key="5">
    <source>
        <dbReference type="ARBA" id="ARBA00022827"/>
    </source>
</evidence>
<feature type="region of interest" description="Disordered" evidence="9">
    <location>
        <begin position="1"/>
        <end position="41"/>
    </location>
</feature>
<dbReference type="Gene3D" id="2.40.30.10">
    <property type="entry name" value="Translation factors"/>
    <property type="match status" value="1"/>
</dbReference>
<keyword evidence="3" id="KW-0001">2Fe-2S</keyword>
<feature type="compositionally biased region" description="Pro residues" evidence="9">
    <location>
        <begin position="1"/>
        <end position="12"/>
    </location>
</feature>
<gene>
    <name evidence="12" type="primary">paaE</name>
    <name evidence="12" type="ORF">ACFP3U_03930</name>
</gene>
<dbReference type="PROSITE" id="PS51384">
    <property type="entry name" value="FAD_FR"/>
    <property type="match status" value="1"/>
</dbReference>
<evidence type="ECO:0000256" key="8">
    <source>
        <dbReference type="ARBA" id="ARBA00023014"/>
    </source>
</evidence>
<dbReference type="InterPro" id="IPR017927">
    <property type="entry name" value="FAD-bd_FR_type"/>
</dbReference>
<dbReference type="InterPro" id="IPR001433">
    <property type="entry name" value="OxRdtase_FAD/NAD-bd"/>
</dbReference>
<dbReference type="PRINTS" id="PR00371">
    <property type="entry name" value="FPNCR"/>
</dbReference>
<dbReference type="Gene3D" id="3.40.50.80">
    <property type="entry name" value="Nucleotide-binding domain of ferredoxin-NADP reductase (FNR) module"/>
    <property type="match status" value="1"/>
</dbReference>
<evidence type="ECO:0000313" key="13">
    <source>
        <dbReference type="Proteomes" id="UP001595975"/>
    </source>
</evidence>
<evidence type="ECO:0000256" key="7">
    <source>
        <dbReference type="ARBA" id="ARBA00023004"/>
    </source>
</evidence>
<keyword evidence="6 12" id="KW-0560">Oxidoreductase</keyword>
<dbReference type="Proteomes" id="UP001595975">
    <property type="component" value="Unassembled WGS sequence"/>
</dbReference>
<dbReference type="PROSITE" id="PS51085">
    <property type="entry name" value="2FE2S_FER_2"/>
    <property type="match status" value="1"/>
</dbReference>
<dbReference type="PANTHER" id="PTHR47354:SF8">
    <property type="entry name" value="1,2-PHENYLACETYL-COA EPOXIDASE, SUBUNIT E"/>
    <property type="match status" value="1"/>
</dbReference>
<feature type="region of interest" description="Disordered" evidence="9">
    <location>
        <begin position="288"/>
        <end position="312"/>
    </location>
</feature>
<accession>A0ABW0WYX0</accession>
<dbReference type="InterPro" id="IPR001709">
    <property type="entry name" value="Flavoprot_Pyr_Nucl_cyt_Rdtase"/>
</dbReference>
<evidence type="ECO:0000256" key="6">
    <source>
        <dbReference type="ARBA" id="ARBA00023002"/>
    </source>
</evidence>
<dbReference type="Pfam" id="PF00111">
    <property type="entry name" value="Fer2"/>
    <property type="match status" value="1"/>
</dbReference>
<comment type="cofactor">
    <cofactor evidence="1">
        <name>FAD</name>
        <dbReference type="ChEBI" id="CHEBI:57692"/>
    </cofactor>
</comment>
<feature type="domain" description="FAD-binding FR-type" evidence="11">
    <location>
        <begin position="46"/>
        <end position="149"/>
    </location>
</feature>
<reference evidence="13" key="1">
    <citation type="journal article" date="2019" name="Int. J. Syst. Evol. Microbiol.">
        <title>The Global Catalogue of Microorganisms (GCM) 10K type strain sequencing project: providing services to taxonomists for standard genome sequencing and annotation.</title>
        <authorList>
            <consortium name="The Broad Institute Genomics Platform"/>
            <consortium name="The Broad Institute Genome Sequencing Center for Infectious Disease"/>
            <person name="Wu L."/>
            <person name="Ma J."/>
        </authorList>
    </citation>
    <scope>NUCLEOTIDE SEQUENCE [LARGE SCALE GENOMIC DNA]</scope>
    <source>
        <strain evidence="13">CGMCC 4.1437</strain>
    </source>
</reference>
<dbReference type="SUPFAM" id="SSF52343">
    <property type="entry name" value="Ferredoxin reductase-like, C-terminal NADP-linked domain"/>
    <property type="match status" value="1"/>
</dbReference>
<dbReference type="Gene3D" id="3.10.20.30">
    <property type="match status" value="1"/>
</dbReference>
<evidence type="ECO:0000259" key="10">
    <source>
        <dbReference type="PROSITE" id="PS51085"/>
    </source>
</evidence>
<dbReference type="SUPFAM" id="SSF54292">
    <property type="entry name" value="2Fe-2S ferredoxin-like"/>
    <property type="match status" value="1"/>
</dbReference>
<keyword evidence="2" id="KW-0285">Flavoprotein</keyword>
<dbReference type="SUPFAM" id="SSF63380">
    <property type="entry name" value="Riboflavin synthase domain-like"/>
    <property type="match status" value="1"/>
</dbReference>
<dbReference type="PRINTS" id="PR00410">
    <property type="entry name" value="PHEHYDRXLASE"/>
</dbReference>
<evidence type="ECO:0000313" key="12">
    <source>
        <dbReference type="EMBL" id="MFC5662129.1"/>
    </source>
</evidence>
<dbReference type="InterPro" id="IPR012675">
    <property type="entry name" value="Beta-grasp_dom_sf"/>
</dbReference>
<dbReference type="EMBL" id="JBHSOF010000003">
    <property type="protein sequence ID" value="MFC5662129.1"/>
    <property type="molecule type" value="Genomic_DNA"/>
</dbReference>
<comment type="caution">
    <text evidence="12">The sequence shown here is derived from an EMBL/GenBank/DDBJ whole genome shotgun (WGS) entry which is preliminary data.</text>
</comment>
<keyword evidence="13" id="KW-1185">Reference proteome</keyword>
<evidence type="ECO:0000256" key="1">
    <source>
        <dbReference type="ARBA" id="ARBA00001974"/>
    </source>
</evidence>
<dbReference type="InterPro" id="IPR011884">
    <property type="entry name" value="PaaE"/>
</dbReference>
<dbReference type="PANTHER" id="PTHR47354">
    <property type="entry name" value="NADH OXIDOREDUCTASE HCR"/>
    <property type="match status" value="1"/>
</dbReference>
<evidence type="ECO:0000259" key="11">
    <source>
        <dbReference type="PROSITE" id="PS51384"/>
    </source>
</evidence>
<dbReference type="InterPro" id="IPR039261">
    <property type="entry name" value="FNR_nucleotide-bd"/>
</dbReference>
<dbReference type="InterPro" id="IPR008333">
    <property type="entry name" value="Cbr1-like_FAD-bd_dom"/>
</dbReference>
<dbReference type="GO" id="GO:0097266">
    <property type="term" value="F:phenylacetyl-CoA 1,2-epoxidase activity"/>
    <property type="evidence" value="ECO:0007669"/>
    <property type="project" value="UniProtKB-EC"/>
</dbReference>
<proteinExistence type="predicted"/>
<feature type="compositionally biased region" description="Basic and acidic residues" evidence="9">
    <location>
        <begin position="288"/>
        <end position="298"/>
    </location>
</feature>
<keyword evidence="5" id="KW-0274">FAD</keyword>
<keyword evidence="4" id="KW-0479">Metal-binding</keyword>
<dbReference type="EC" id="1.14.13.149" evidence="12"/>
<evidence type="ECO:0000256" key="4">
    <source>
        <dbReference type="ARBA" id="ARBA00022723"/>
    </source>
</evidence>
<dbReference type="Pfam" id="PF00175">
    <property type="entry name" value="NAD_binding_1"/>
    <property type="match status" value="1"/>
</dbReference>
<dbReference type="InterPro" id="IPR001041">
    <property type="entry name" value="2Fe-2S_ferredoxin-type"/>
</dbReference>
<evidence type="ECO:0000256" key="9">
    <source>
        <dbReference type="SAM" id="MobiDB-lite"/>
    </source>
</evidence>
<feature type="compositionally biased region" description="Low complexity" evidence="9">
    <location>
        <begin position="13"/>
        <end position="41"/>
    </location>
</feature>
<keyword evidence="7" id="KW-0408">Iron</keyword>
<dbReference type="InterPro" id="IPR050415">
    <property type="entry name" value="MRET"/>
</dbReference>
<dbReference type="NCBIfam" id="TIGR02160">
    <property type="entry name" value="PA_CoA_Oxy5"/>
    <property type="match status" value="1"/>
</dbReference>
<protein>
    <submittedName>
        <fullName evidence="12">1,2-phenylacetyl-CoA epoxidase subunit PaaE</fullName>
        <ecNumber evidence="12">1.14.13.149</ecNumber>
    </submittedName>
</protein>
<dbReference type="CDD" id="cd00207">
    <property type="entry name" value="fer2"/>
    <property type="match status" value="1"/>
</dbReference>